<organism evidence="1 2">
    <name type="scientific">Lacticaseibacillus paracasei</name>
    <name type="common">Lactobacillus paracasei</name>
    <dbReference type="NCBI Taxonomy" id="1597"/>
    <lineage>
        <taxon>Bacteria</taxon>
        <taxon>Bacillati</taxon>
        <taxon>Bacillota</taxon>
        <taxon>Bacilli</taxon>
        <taxon>Lactobacillales</taxon>
        <taxon>Lactobacillaceae</taxon>
        <taxon>Lacticaseibacillus</taxon>
    </lineage>
</organism>
<dbReference type="NCBIfam" id="NF040509">
    <property type="entry name" value="Lacto_palin_RPT"/>
    <property type="match status" value="1"/>
</dbReference>
<comment type="caution">
    <text evidence="1">The sequence shown here is derived from an EMBL/GenBank/DDBJ whole genome shotgun (WGS) entry which is preliminary data.</text>
</comment>
<dbReference type="AlphaFoldDB" id="A0AB36XCB7"/>
<dbReference type="EMBL" id="PKQJ01000005">
    <property type="protein sequence ID" value="PLC46693.1"/>
    <property type="molecule type" value="Genomic_DNA"/>
</dbReference>
<dbReference type="AntiFam" id="ANF00266">
    <property type="entry name" value="DNA repeat translations related to WP_020751851.1"/>
</dbReference>
<protein>
    <recommendedName>
        <fullName evidence="3">Alpha-galactosidase</fullName>
    </recommendedName>
</protein>
<sequence>MRCNCWVSVRQKKCNLARQQPAVTITRSSVQTPTHKDFGHSGQSTAITSKAAYTPMSLGLTPAQQ</sequence>
<reference evidence="1 2" key="1">
    <citation type="journal article" date="2018" name="Genome Announc.">
        <title>Draft Genome Sequence of Lactobacillus paracasei DUP 13076, Which Exhibits Potent Antipathogenic Effects against Salmonella enterica Serovars Enteritidis, Typhimurium, and Heidelberg.</title>
        <authorList>
            <person name="Muyyarikkandy M.S."/>
            <person name="Alqahtani F.H."/>
            <person name="Mandoiu I."/>
            <person name="Amalaradjou M.A."/>
        </authorList>
    </citation>
    <scope>NUCLEOTIDE SEQUENCE [LARGE SCALE GENOMIC DNA]</scope>
    <source>
        <strain evidence="1 2">DUP 13076</strain>
    </source>
</reference>
<evidence type="ECO:0000313" key="2">
    <source>
        <dbReference type="Proteomes" id="UP000234512"/>
    </source>
</evidence>
<evidence type="ECO:0008006" key="3">
    <source>
        <dbReference type="Google" id="ProtNLM"/>
    </source>
</evidence>
<evidence type="ECO:0000313" key="1">
    <source>
        <dbReference type="EMBL" id="PLC46693.1"/>
    </source>
</evidence>
<gene>
    <name evidence="1" type="ORF">C0Q90_06000</name>
</gene>
<name>A0AB36XCB7_LACPA</name>
<proteinExistence type="predicted"/>
<accession>A0AB36XCB7</accession>
<dbReference type="Proteomes" id="UP000234512">
    <property type="component" value="Unassembled WGS sequence"/>
</dbReference>